<feature type="region of interest" description="Disordered" evidence="3">
    <location>
        <begin position="233"/>
        <end position="301"/>
    </location>
</feature>
<evidence type="ECO:0000313" key="5">
    <source>
        <dbReference type="EMBL" id="SMQ46965.1"/>
    </source>
</evidence>
<dbReference type="Pfam" id="PF24554">
    <property type="entry name" value="DUF7603"/>
    <property type="match status" value="1"/>
</dbReference>
<feature type="coiled-coil region" evidence="2">
    <location>
        <begin position="393"/>
        <end position="509"/>
    </location>
</feature>
<feature type="compositionally biased region" description="Basic and acidic residues" evidence="3">
    <location>
        <begin position="192"/>
        <end position="202"/>
    </location>
</feature>
<feature type="coiled-coil region" evidence="2">
    <location>
        <begin position="906"/>
        <end position="933"/>
    </location>
</feature>
<dbReference type="STRING" id="1276538.A0A1X7RHT4"/>
<feature type="region of interest" description="Disordered" evidence="3">
    <location>
        <begin position="572"/>
        <end position="613"/>
    </location>
</feature>
<feature type="region of interest" description="Disordered" evidence="3">
    <location>
        <begin position="870"/>
        <end position="893"/>
    </location>
</feature>
<feature type="region of interest" description="Disordered" evidence="3">
    <location>
        <begin position="369"/>
        <end position="392"/>
    </location>
</feature>
<feature type="compositionally biased region" description="Basic and acidic residues" evidence="3">
    <location>
        <begin position="586"/>
        <end position="601"/>
    </location>
</feature>
<feature type="compositionally biased region" description="Polar residues" evidence="3">
    <location>
        <begin position="101"/>
        <end position="133"/>
    </location>
</feature>
<gene>
    <name evidence="5" type="ORF">ZT3D7_G2112</name>
</gene>
<keyword evidence="6" id="KW-1185">Reference proteome</keyword>
<evidence type="ECO:0000256" key="2">
    <source>
        <dbReference type="SAM" id="Coils"/>
    </source>
</evidence>
<dbReference type="AlphaFoldDB" id="A0A1X7RHT4"/>
<dbReference type="GO" id="GO:0005856">
    <property type="term" value="C:cytoskeleton"/>
    <property type="evidence" value="ECO:0007669"/>
    <property type="project" value="TreeGrafter"/>
</dbReference>
<reference evidence="5 6" key="1">
    <citation type="submission" date="2016-06" db="EMBL/GenBank/DDBJ databases">
        <authorList>
            <person name="Kjaerup R.B."/>
            <person name="Dalgaard T.S."/>
            <person name="Juul-Madsen H.R."/>
        </authorList>
    </citation>
    <scope>NUCLEOTIDE SEQUENCE [LARGE SCALE GENOMIC DNA]</scope>
</reference>
<evidence type="ECO:0000256" key="1">
    <source>
        <dbReference type="ARBA" id="ARBA00023054"/>
    </source>
</evidence>
<feature type="compositionally biased region" description="Low complexity" evidence="3">
    <location>
        <begin position="151"/>
        <end position="168"/>
    </location>
</feature>
<dbReference type="PANTHER" id="PTHR32083:SF48">
    <property type="entry name" value="TRANS-GOLGI NETWORK-LOCALIZED SYP41-INTERACTING PROTEIN 1"/>
    <property type="match status" value="1"/>
</dbReference>
<dbReference type="EMBL" id="LT853692">
    <property type="protein sequence ID" value="SMQ46965.1"/>
    <property type="molecule type" value="Genomic_DNA"/>
</dbReference>
<sequence>MADDPRADQHYLSSSSILLHPRLQHNNAPVYSNLSANKSVQRKAAPSFLSFRSHLPATTTNTLAPQQDTRHQSRASFSRSEKASPRLADPTTRPVSIASPGLQQDQFQPPRTRTPNTIAPASATVQHRSPAKSSSEKPSHDRNVSIDSDIPSTLPSSTYSSPRRSNNPVPAKYAHDRKPSHAQQRVVSSEGGEQREQSDAQHSEPMSQPAPTMTVQQQDGIKRTLTDDSLYSEYADSHPKRPKSPAGSRGGLGSLFGWNTAAKSNESSPTTTFSERSTSPSPGLIKPPSLEGAGRARLTPPGLDVQKANVAGTYFHNPQTPLLLGDGPNNVHVRELERELSHVSSELAESIRREMELEDELDRMRMEFPTSESQRRSSDYFSDSGASSGRYPISDFDAKLEQVERQLRKVEQEKANLKVETASRLQTELSRRRDLEELVRDLEDQLEKRDEKEDRTPGDKVEELMVHLEEARRRLSQEKMTKENFEDLYSATREELERLRNEADNLRDEVVPQLKARVEGLEGQAGDTQGLIYENTRLQQELAALREAHSNHSRFSSIHEEGVASAIGRRMSLHRSGMPTRSSSLRRADSVKGRDSDRDRSPSVPPIPEAVKEVEEQRDALHKALKLLIRRHEKQNRDHERAITKLTVAKNRAEQVSPKRTAYTREVAFLKEEVTTLRKRTEDALEQKWQYEKSLSGLKMDLDRAEQETRGLRTILQESDLSSPTSTLSAEDEQLKLSITRAETERDHARAVAAEYRQRAVANTTEPGSGSSDDLLAAATRMDELAEQLEAQVQSHTQLRSRLTAAVVKGEEEQRESTRRIEEMQKRLKGMEDSVLAAQQHSETTLACHDAEVRRIEDASSPSLARLAVPSSPAVGARSPSPMLGGRSPRLGGKMETTSLLEMSRTVMLERKVRELEGLLREAEEDVKVVVMRVTRSQLEVAELQLERDGVVGEMRRLRGEVERERERWGAEILK</sequence>
<dbReference type="PANTHER" id="PTHR32083">
    <property type="entry name" value="CILIA AND FLAGELLA-ASSOCIATED PROTEIN 58-RELATED"/>
    <property type="match status" value="1"/>
</dbReference>
<name>A0A1X7RHT4_ZYMT9</name>
<keyword evidence="1 2" id="KW-0175">Coiled coil</keyword>
<feature type="compositionally biased region" description="Basic and acidic residues" evidence="3">
    <location>
        <begin position="134"/>
        <end position="144"/>
    </location>
</feature>
<feature type="region of interest" description="Disordered" evidence="3">
    <location>
        <begin position="1"/>
        <end position="23"/>
    </location>
</feature>
<evidence type="ECO:0000313" key="6">
    <source>
        <dbReference type="Proteomes" id="UP000215127"/>
    </source>
</evidence>
<dbReference type="Proteomes" id="UP000215127">
    <property type="component" value="Chromosome 1"/>
</dbReference>
<feature type="region of interest" description="Disordered" evidence="3">
    <location>
        <begin position="51"/>
        <end position="219"/>
    </location>
</feature>
<feature type="compositionally biased region" description="Polar residues" evidence="3">
    <location>
        <begin position="204"/>
        <end position="219"/>
    </location>
</feature>
<organism evidence="5 6">
    <name type="scientific">Zymoseptoria tritici (strain ST99CH_3D7)</name>
    <dbReference type="NCBI Taxonomy" id="1276538"/>
    <lineage>
        <taxon>Eukaryota</taxon>
        <taxon>Fungi</taxon>
        <taxon>Dikarya</taxon>
        <taxon>Ascomycota</taxon>
        <taxon>Pezizomycotina</taxon>
        <taxon>Dothideomycetes</taxon>
        <taxon>Dothideomycetidae</taxon>
        <taxon>Mycosphaerellales</taxon>
        <taxon>Mycosphaerellaceae</taxon>
        <taxon>Zymoseptoria</taxon>
    </lineage>
</organism>
<feature type="coiled-coil region" evidence="2">
    <location>
        <begin position="739"/>
        <end position="841"/>
    </location>
</feature>
<evidence type="ECO:0000259" key="4">
    <source>
        <dbReference type="Pfam" id="PF24554"/>
    </source>
</evidence>
<dbReference type="InterPro" id="IPR056023">
    <property type="entry name" value="DUF7603"/>
</dbReference>
<accession>A0A1X7RHT4</accession>
<feature type="compositionally biased region" description="Low complexity" evidence="3">
    <location>
        <begin position="379"/>
        <end position="389"/>
    </location>
</feature>
<feature type="compositionally biased region" description="Polar residues" evidence="3">
    <location>
        <begin position="261"/>
        <end position="281"/>
    </location>
</feature>
<proteinExistence type="predicted"/>
<evidence type="ECO:0000256" key="3">
    <source>
        <dbReference type="SAM" id="MobiDB-lite"/>
    </source>
</evidence>
<feature type="domain" description="DUF7603" evidence="4">
    <location>
        <begin position="732"/>
        <end position="833"/>
    </location>
</feature>
<feature type="coiled-coil region" evidence="2">
    <location>
        <begin position="333"/>
        <end position="367"/>
    </location>
</feature>
<protein>
    <recommendedName>
        <fullName evidence="4">DUF7603 domain-containing protein</fullName>
    </recommendedName>
</protein>
<feature type="compositionally biased region" description="Polar residues" evidence="3">
    <location>
        <begin position="56"/>
        <end position="67"/>
    </location>
</feature>